<evidence type="ECO:0000313" key="8">
    <source>
        <dbReference type="RefSeq" id="XP_022287876.1"/>
    </source>
</evidence>
<dbReference type="GO" id="GO:0000076">
    <property type="term" value="P:DNA replication checkpoint signaling"/>
    <property type="evidence" value="ECO:0007669"/>
    <property type="project" value="TreeGrafter"/>
</dbReference>
<proteinExistence type="inferred from homology"/>
<dbReference type="OrthoDB" id="6429365at2759"/>
<name>A0A8B8A8T9_CRAVI</name>
<dbReference type="RefSeq" id="XP_022287876.1">
    <property type="nucleotide sequence ID" value="XM_022432168.1"/>
</dbReference>
<dbReference type="GO" id="GO:0006281">
    <property type="term" value="P:DNA repair"/>
    <property type="evidence" value="ECO:0007669"/>
    <property type="project" value="TreeGrafter"/>
</dbReference>
<evidence type="ECO:0000313" key="9">
    <source>
        <dbReference type="RefSeq" id="XP_022287877.1"/>
    </source>
</evidence>
<gene>
    <name evidence="8 9" type="primary">LOC111100380</name>
</gene>
<dbReference type="Pfam" id="PF05029">
    <property type="entry name" value="TIMELESS_C"/>
    <property type="match status" value="1"/>
</dbReference>
<feature type="compositionally biased region" description="Polar residues" evidence="4">
    <location>
        <begin position="927"/>
        <end position="936"/>
    </location>
</feature>
<evidence type="ECO:0000259" key="5">
    <source>
        <dbReference type="Pfam" id="PF04821"/>
    </source>
</evidence>
<dbReference type="AlphaFoldDB" id="A0A8B8A8T9"/>
<reference evidence="8 9" key="1">
    <citation type="submission" date="2025-04" db="UniProtKB">
        <authorList>
            <consortium name="RefSeq"/>
        </authorList>
    </citation>
    <scope>IDENTIFICATION</scope>
    <source>
        <tissue evidence="8 9">Whole sample</tissue>
    </source>
</reference>
<evidence type="ECO:0000256" key="1">
    <source>
        <dbReference type="ARBA" id="ARBA00004123"/>
    </source>
</evidence>
<feature type="region of interest" description="Disordered" evidence="4">
    <location>
        <begin position="927"/>
        <end position="959"/>
    </location>
</feature>
<feature type="compositionally biased region" description="Basic and acidic residues" evidence="4">
    <location>
        <begin position="699"/>
        <end position="716"/>
    </location>
</feature>
<dbReference type="InterPro" id="IPR007725">
    <property type="entry name" value="TIMELESS_C"/>
</dbReference>
<dbReference type="GO" id="GO:0043111">
    <property type="term" value="P:replication fork arrest"/>
    <property type="evidence" value="ECO:0007669"/>
    <property type="project" value="TreeGrafter"/>
</dbReference>
<evidence type="ECO:0000256" key="3">
    <source>
        <dbReference type="ARBA" id="ARBA00023242"/>
    </source>
</evidence>
<keyword evidence="7" id="KW-1185">Reference proteome</keyword>
<evidence type="ECO:0000256" key="2">
    <source>
        <dbReference type="ARBA" id="ARBA00008174"/>
    </source>
</evidence>
<dbReference type="PANTHER" id="PTHR22940:SF5">
    <property type="entry name" value="PROTEIN TIMELESS"/>
    <property type="match status" value="1"/>
</dbReference>
<protein>
    <submittedName>
        <fullName evidence="8 9">Protein timeless-like isoform X1</fullName>
    </submittedName>
</protein>
<dbReference type="GeneID" id="111100380"/>
<dbReference type="InterPro" id="IPR044998">
    <property type="entry name" value="Timeless"/>
</dbReference>
<feature type="compositionally biased region" description="Low complexity" evidence="4">
    <location>
        <begin position="736"/>
        <end position="746"/>
    </location>
</feature>
<feature type="region of interest" description="Disordered" evidence="4">
    <location>
        <begin position="623"/>
        <end position="645"/>
    </location>
</feature>
<dbReference type="PANTHER" id="PTHR22940">
    <property type="entry name" value="TIMEOUT/TIMELESS-2"/>
    <property type="match status" value="1"/>
</dbReference>
<organism evidence="7 9">
    <name type="scientific">Crassostrea virginica</name>
    <name type="common">Eastern oyster</name>
    <dbReference type="NCBI Taxonomy" id="6565"/>
    <lineage>
        <taxon>Eukaryota</taxon>
        <taxon>Metazoa</taxon>
        <taxon>Spiralia</taxon>
        <taxon>Lophotrochozoa</taxon>
        <taxon>Mollusca</taxon>
        <taxon>Bivalvia</taxon>
        <taxon>Autobranchia</taxon>
        <taxon>Pteriomorphia</taxon>
        <taxon>Ostreida</taxon>
        <taxon>Ostreoidea</taxon>
        <taxon>Ostreidae</taxon>
        <taxon>Crassostrea</taxon>
    </lineage>
</organism>
<evidence type="ECO:0000313" key="7">
    <source>
        <dbReference type="Proteomes" id="UP000694844"/>
    </source>
</evidence>
<feature type="compositionally biased region" description="Acidic residues" evidence="4">
    <location>
        <begin position="624"/>
        <end position="642"/>
    </location>
</feature>
<dbReference type="GO" id="GO:0031298">
    <property type="term" value="C:replication fork protection complex"/>
    <property type="evidence" value="ECO:0007669"/>
    <property type="project" value="TreeGrafter"/>
</dbReference>
<comment type="similarity">
    <text evidence="2">Belongs to the timeless family.</text>
</comment>
<dbReference type="KEGG" id="cvn:111100380"/>
<dbReference type="Pfam" id="PF04821">
    <property type="entry name" value="TIMELESS"/>
    <property type="match status" value="1"/>
</dbReference>
<dbReference type="GO" id="GO:0003677">
    <property type="term" value="F:DNA binding"/>
    <property type="evidence" value="ECO:0007669"/>
    <property type="project" value="TreeGrafter"/>
</dbReference>
<feature type="domain" description="Timeless C-terminal" evidence="6">
    <location>
        <begin position="761"/>
        <end position="863"/>
    </location>
</feature>
<accession>A0A8B8A8T9</accession>
<evidence type="ECO:0000256" key="4">
    <source>
        <dbReference type="SAM" id="MobiDB-lite"/>
    </source>
</evidence>
<feature type="region of interest" description="Disordered" evidence="4">
    <location>
        <begin position="699"/>
        <end position="748"/>
    </location>
</feature>
<sequence>MEWHIMNVGGVSSLGSNLGCLEDSQYIPSDECKDVLSEIMRQLKEEDPQLRIFRRQIYYSHLVEKDLCVMLKYLRDDPEIFSWVVRILANLTLPVESLIHSNGGYTMAEATQTGLSWQQGVESSLHHYRKLFTDKLVISSLLEEVHTLVVESEGYPLSEESCDVINQVLLLLRNLLHLPSNAEDNSCKEHEVFLRILFECDFTERLIKLLQLIQREYWTVTAVQLITLIFKGHTGEMFLQNVTDIESVTFIIEQSEDSQECLMCGYQHSDKDFQCINYLEEGISKNLRLRQGSSENSSPNSSSTDLTNQEQEKLHKYLEVFAVQFLTKAFCNMVHDLRHILTSPYKTMIDDVYILWLLAFFLKYARHQRVEFNYVRGVFSTDLFGFLVYEAVVNSEELVITQKNKQDTTKHLRRIHLTVGAMRELLQGLKLYSEDSNLKKIDVMYLENLQRDLASSSDLPQMFLLLIRNFQMHTHTLKFLQDVIITNHLLLLLIDLWRTSRLSKKEFNMLDHIKQFATTEVMQKYGRLLENFEYNNAIVNNCIFTMMHHIAGDCEKPTALLQVQILRTFLEILDGNTPLTQEKSDLIEFILHKFMVEAENNPFSCALQLFGEMPVKLEKRIAEEGDIDDNSEGEEEEEDDSTEEMKKEKDILLMLYTELMGQPGALGAISSKLEEFGIKKTEEQISKDLKEFDWLTDENNTKESEVSESTKVKGESPAKSQNVSKKDERSSESDMDQGPSSSSSEDLTNLDDAEIVGHCIKKLKESSGEVHLKWLQQQFCDVAYAKYAMSWSSFDKKEPEGFVARLHVVQNKSVPLMLYSEEQEQLMHNPYFITLLQFLGLHMPEDVGLVFPRIPHFWTVQHLIDKASQIGDLTKDQLKFDPVKLKERKEMTEIPLPFKVEKMDDITFEKMRKIPESVWMNMIQQYNKNSGNSGKSEVSKHPTDTSSRAMPRIVPFSQS</sequence>
<dbReference type="RefSeq" id="XP_022287877.1">
    <property type="nucleotide sequence ID" value="XM_022432169.1"/>
</dbReference>
<dbReference type="GO" id="GO:0048511">
    <property type="term" value="P:rhythmic process"/>
    <property type="evidence" value="ECO:0007669"/>
    <property type="project" value="UniProtKB-KW"/>
</dbReference>
<dbReference type="InterPro" id="IPR006906">
    <property type="entry name" value="Timeless_N"/>
</dbReference>
<evidence type="ECO:0000259" key="6">
    <source>
        <dbReference type="Pfam" id="PF05029"/>
    </source>
</evidence>
<keyword evidence="3" id="KW-0539">Nucleus</keyword>
<comment type="subcellular location">
    <subcellularLocation>
        <location evidence="1">Nucleus</location>
    </subcellularLocation>
</comment>
<dbReference type="Proteomes" id="UP000694844">
    <property type="component" value="Chromosome 6"/>
</dbReference>
<feature type="domain" description="Timeless N-terminal" evidence="5">
    <location>
        <begin position="25"/>
        <end position="239"/>
    </location>
</feature>